<keyword evidence="1" id="KW-0472">Membrane</keyword>
<dbReference type="Pfam" id="PF19661">
    <property type="entry name" value="DUF6164"/>
    <property type="match status" value="1"/>
</dbReference>
<reference evidence="3" key="1">
    <citation type="journal article" date="2019" name="Int. J. Syst. Evol. Microbiol.">
        <title>The Global Catalogue of Microorganisms (GCM) 10K type strain sequencing project: providing services to taxonomists for standard genome sequencing and annotation.</title>
        <authorList>
            <consortium name="The Broad Institute Genomics Platform"/>
            <consortium name="The Broad Institute Genome Sequencing Center for Infectious Disease"/>
            <person name="Wu L."/>
            <person name="Ma J."/>
        </authorList>
    </citation>
    <scope>NUCLEOTIDE SEQUENCE [LARGE SCALE GENOMIC DNA]</scope>
    <source>
        <strain evidence="3">CECT 7698</strain>
    </source>
</reference>
<feature type="transmembrane region" description="Helical" evidence="1">
    <location>
        <begin position="98"/>
        <end position="119"/>
    </location>
</feature>
<proteinExistence type="predicted"/>
<dbReference type="InterPro" id="IPR046162">
    <property type="entry name" value="DUF6164"/>
</dbReference>
<organism evidence="2 3">
    <name type="scientific">Litchfieldella rifensis</name>
    <dbReference type="NCBI Taxonomy" id="762643"/>
    <lineage>
        <taxon>Bacteria</taxon>
        <taxon>Pseudomonadati</taxon>
        <taxon>Pseudomonadota</taxon>
        <taxon>Gammaproteobacteria</taxon>
        <taxon>Oceanospirillales</taxon>
        <taxon>Halomonadaceae</taxon>
        <taxon>Litchfieldella</taxon>
    </lineage>
</organism>
<accession>A0ABV7LJY8</accession>
<dbReference type="Proteomes" id="UP001595579">
    <property type="component" value="Unassembled WGS sequence"/>
</dbReference>
<evidence type="ECO:0000256" key="1">
    <source>
        <dbReference type="SAM" id="Phobius"/>
    </source>
</evidence>
<evidence type="ECO:0000313" key="3">
    <source>
        <dbReference type="Proteomes" id="UP001595579"/>
    </source>
</evidence>
<name>A0ABV7LJY8_9GAMM</name>
<protein>
    <submittedName>
        <fullName evidence="2">DUF6164 family protein</fullName>
    </submittedName>
</protein>
<keyword evidence="3" id="KW-1185">Reference proteome</keyword>
<dbReference type="RefSeq" id="WP_386771417.1">
    <property type="nucleotide sequence ID" value="NZ_JBHRUG010000005.1"/>
</dbReference>
<evidence type="ECO:0000313" key="2">
    <source>
        <dbReference type="EMBL" id="MFC3282552.1"/>
    </source>
</evidence>
<dbReference type="EMBL" id="JBHRUG010000005">
    <property type="protein sequence ID" value="MFC3282552.1"/>
    <property type="molecule type" value="Genomic_DNA"/>
</dbReference>
<gene>
    <name evidence="2" type="ORF">ACFOEV_02875</name>
</gene>
<comment type="caution">
    <text evidence="2">The sequence shown here is derived from an EMBL/GenBank/DDBJ whole genome shotgun (WGS) entry which is preliminary data.</text>
</comment>
<keyword evidence="1" id="KW-0812">Transmembrane</keyword>
<sequence length="121" mass="13531">MAVLLFKLRDVPDQEAEEVRQLLREHQFDFYETSAGRWRLSVAAIWLKDDSQAAAARSVIDEYQAELTARARQAHAELEAQGRAPTLWGKLSQQPLRCLLFIVAAAIVLGVSILPFLGLQG</sequence>
<keyword evidence="1" id="KW-1133">Transmembrane helix</keyword>